<sequence>MNPRNEQLSGEESKGEASLVQLLSSWQACFTQEKVTKRNADTIVAACDHAATFSIVHPTERKRIAYRRAKVLQAADEARAPDPEKQ</sequence>
<dbReference type="PROSITE" id="PS51257">
    <property type="entry name" value="PROKAR_LIPOPROTEIN"/>
    <property type="match status" value="1"/>
</dbReference>
<evidence type="ECO:0000313" key="2">
    <source>
        <dbReference type="Proteomes" id="UP000316781"/>
    </source>
</evidence>
<dbReference type="Proteomes" id="UP000316781">
    <property type="component" value="Unassembled WGS sequence"/>
</dbReference>
<dbReference type="RefSeq" id="WP_142864350.1">
    <property type="nucleotide sequence ID" value="NZ_VJMF01000093.1"/>
</dbReference>
<protein>
    <submittedName>
        <fullName evidence="1">Uncharacterized protein</fullName>
    </submittedName>
</protein>
<name>A0A549SDV2_METSR</name>
<accession>A0A549SDV2</accession>
<dbReference type="EMBL" id="VJMF01000093">
    <property type="protein sequence ID" value="TRL26651.1"/>
    <property type="molecule type" value="Genomic_DNA"/>
</dbReference>
<evidence type="ECO:0000313" key="1">
    <source>
        <dbReference type="EMBL" id="TRL26651.1"/>
    </source>
</evidence>
<gene>
    <name evidence="1" type="ORF">FM996_19155</name>
</gene>
<dbReference type="AlphaFoldDB" id="A0A549SDV2"/>
<organism evidence="1 2">
    <name type="scientific">Methylosinus sporium</name>
    <dbReference type="NCBI Taxonomy" id="428"/>
    <lineage>
        <taxon>Bacteria</taxon>
        <taxon>Pseudomonadati</taxon>
        <taxon>Pseudomonadota</taxon>
        <taxon>Alphaproteobacteria</taxon>
        <taxon>Hyphomicrobiales</taxon>
        <taxon>Methylocystaceae</taxon>
        <taxon>Methylosinus</taxon>
    </lineage>
</organism>
<proteinExistence type="predicted"/>
<reference evidence="1 2" key="1">
    <citation type="submission" date="2019-07" db="EMBL/GenBank/DDBJ databases">
        <title>Ln-dependent methylotrophs.</title>
        <authorList>
            <person name="Tani A."/>
        </authorList>
    </citation>
    <scope>NUCLEOTIDE SEQUENCE [LARGE SCALE GENOMIC DNA]</scope>
    <source>
        <strain evidence="1 2">SM89A</strain>
    </source>
</reference>
<comment type="caution">
    <text evidence="1">The sequence shown here is derived from an EMBL/GenBank/DDBJ whole genome shotgun (WGS) entry which is preliminary data.</text>
</comment>